<reference evidence="7" key="1">
    <citation type="submission" date="2021-01" db="EMBL/GenBank/DDBJ databases">
        <title>Whole genome shotgun sequence of Sinosporangium siamense NBRC 109515.</title>
        <authorList>
            <person name="Komaki H."/>
            <person name="Tamura T."/>
        </authorList>
    </citation>
    <scope>NUCLEOTIDE SEQUENCE</scope>
    <source>
        <strain evidence="7">NBRC 109515</strain>
    </source>
</reference>
<gene>
    <name evidence="7" type="ORF">Ssi02_72890</name>
</gene>
<keyword evidence="8" id="KW-1185">Reference proteome</keyword>
<name>A0A919RNY1_9ACTN</name>
<evidence type="ECO:0000259" key="6">
    <source>
        <dbReference type="PROSITE" id="PS50011"/>
    </source>
</evidence>
<keyword evidence="4" id="KW-0067">ATP-binding</keyword>
<dbReference type="InterPro" id="IPR000719">
    <property type="entry name" value="Prot_kinase_dom"/>
</dbReference>
<dbReference type="InterPro" id="IPR011047">
    <property type="entry name" value="Quinoprotein_ADH-like_sf"/>
</dbReference>
<proteinExistence type="predicted"/>
<dbReference type="InterPro" id="IPR015943">
    <property type="entry name" value="WD40/YVTN_repeat-like_dom_sf"/>
</dbReference>
<comment type="caution">
    <text evidence="7">The sequence shown here is derived from an EMBL/GenBank/DDBJ whole genome shotgun (WGS) entry which is preliminary data.</text>
</comment>
<feature type="region of interest" description="Disordered" evidence="5">
    <location>
        <begin position="332"/>
        <end position="360"/>
    </location>
</feature>
<keyword evidence="3" id="KW-0418">Kinase</keyword>
<feature type="region of interest" description="Disordered" evidence="5">
    <location>
        <begin position="223"/>
        <end position="303"/>
    </location>
</feature>
<dbReference type="AlphaFoldDB" id="A0A919RNY1"/>
<evidence type="ECO:0000256" key="5">
    <source>
        <dbReference type="SAM" id="MobiDB-lite"/>
    </source>
</evidence>
<dbReference type="Pfam" id="PF00069">
    <property type="entry name" value="Pkinase"/>
    <property type="match status" value="1"/>
</dbReference>
<dbReference type="EMBL" id="BOOW01000054">
    <property type="protein sequence ID" value="GII97058.1"/>
    <property type="molecule type" value="Genomic_DNA"/>
</dbReference>
<feature type="domain" description="Protein kinase" evidence="6">
    <location>
        <begin position="1"/>
        <end position="223"/>
    </location>
</feature>
<dbReference type="GO" id="GO:0004674">
    <property type="term" value="F:protein serine/threonine kinase activity"/>
    <property type="evidence" value="ECO:0007669"/>
    <property type="project" value="TreeGrafter"/>
</dbReference>
<dbReference type="PANTHER" id="PTHR43289">
    <property type="entry name" value="MITOGEN-ACTIVATED PROTEIN KINASE KINASE KINASE 20-RELATED"/>
    <property type="match status" value="1"/>
</dbReference>
<dbReference type="SUPFAM" id="SSF56112">
    <property type="entry name" value="Protein kinase-like (PK-like)"/>
    <property type="match status" value="1"/>
</dbReference>
<protein>
    <recommendedName>
        <fullName evidence="6">Protein kinase domain-containing protein</fullName>
    </recommendedName>
</protein>
<dbReference type="Gene3D" id="3.30.200.20">
    <property type="entry name" value="Phosphorylase Kinase, domain 1"/>
    <property type="match status" value="1"/>
</dbReference>
<accession>A0A919RNY1</accession>
<dbReference type="SUPFAM" id="SSF50998">
    <property type="entry name" value="Quinoprotein alcohol dehydrogenase-like"/>
    <property type="match status" value="1"/>
</dbReference>
<sequence>MVVKLLHARLAGDADAHRRFLREAEAARKVAPFCTAGVLAAGIAEDGRPYIVSEFVVGVTLLELVRTQGPRTGSGLARLAVSTVSALEAIHRAGVVHRDFKPANVLMGAEGPVVIDFGVARDVDRTTQTVGIIGTPRYMSPEQVGGGPIGPASDVFSWAATMVFAATGHPAFPGDAMPAVLNAVLNGEPDLSGVPEPTAALLRACLAKDPAARPSVSDIRETLSGNRLPAPQQPSEPTKHEPAKHEPVKGHELPSTMPTPVSPPHPLPPPVAYRPLDDRQHTLPPPNPESTAEPTRPPSPRRIPRRAALLAGGALAACLPFVYLFARPDDASPDPEAHTRVTPATPAQAPSPVASAVTPPPFGRYMRQRIDLAELGGKLTGLAVTSLDATTVAVTAHDNGRVGVWDLRTGALVAKHTESRAGGVTAVGGLDGRPVLAYGNASGAIRLWDLRTGESLAEHDVRDPIIGVFPGERPVAVSQKYDPMRDLRGTVRFWDMRTGRQIGPTDSRSHWQGVDALTSAGGLIVTGDGGETVRRWDPADGKMRGSFDTGRIGGIDKLVSAVLDGDAVLVSAHLDATLRIWNPATGKRLKKWPFSDYSPDDRGVASMAVTTVGADVILVTVHLWDKRIRAWDLKSGKRIGEPFAGIAETAVAAGTLDGVPVAVAHWRGTLRVWSLAGR</sequence>
<dbReference type="PROSITE" id="PS00108">
    <property type="entry name" value="PROTEIN_KINASE_ST"/>
    <property type="match status" value="1"/>
</dbReference>
<evidence type="ECO:0000256" key="2">
    <source>
        <dbReference type="ARBA" id="ARBA00022741"/>
    </source>
</evidence>
<dbReference type="CDD" id="cd14014">
    <property type="entry name" value="STKc_PknB_like"/>
    <property type="match status" value="1"/>
</dbReference>
<dbReference type="GO" id="GO:0005524">
    <property type="term" value="F:ATP binding"/>
    <property type="evidence" value="ECO:0007669"/>
    <property type="project" value="UniProtKB-KW"/>
</dbReference>
<evidence type="ECO:0000256" key="3">
    <source>
        <dbReference type="ARBA" id="ARBA00022777"/>
    </source>
</evidence>
<dbReference type="Gene3D" id="1.10.510.10">
    <property type="entry name" value="Transferase(Phosphotransferase) domain 1"/>
    <property type="match status" value="1"/>
</dbReference>
<evidence type="ECO:0000313" key="8">
    <source>
        <dbReference type="Proteomes" id="UP000606172"/>
    </source>
</evidence>
<dbReference type="PROSITE" id="PS50011">
    <property type="entry name" value="PROTEIN_KINASE_DOM"/>
    <property type="match status" value="1"/>
</dbReference>
<feature type="compositionally biased region" description="Low complexity" evidence="5">
    <location>
        <begin position="341"/>
        <end position="357"/>
    </location>
</feature>
<feature type="compositionally biased region" description="Pro residues" evidence="5">
    <location>
        <begin position="260"/>
        <end position="272"/>
    </location>
</feature>
<feature type="compositionally biased region" description="Basic and acidic residues" evidence="5">
    <location>
        <begin position="237"/>
        <end position="252"/>
    </location>
</feature>
<dbReference type="InterPro" id="IPR011009">
    <property type="entry name" value="Kinase-like_dom_sf"/>
</dbReference>
<organism evidence="7 8">
    <name type="scientific">Sinosporangium siamense</name>
    <dbReference type="NCBI Taxonomy" id="1367973"/>
    <lineage>
        <taxon>Bacteria</taxon>
        <taxon>Bacillati</taxon>
        <taxon>Actinomycetota</taxon>
        <taxon>Actinomycetes</taxon>
        <taxon>Streptosporangiales</taxon>
        <taxon>Streptosporangiaceae</taxon>
        <taxon>Sinosporangium</taxon>
    </lineage>
</organism>
<keyword evidence="1" id="KW-0808">Transferase</keyword>
<evidence type="ECO:0000256" key="1">
    <source>
        <dbReference type="ARBA" id="ARBA00022679"/>
    </source>
</evidence>
<dbReference type="InterPro" id="IPR008271">
    <property type="entry name" value="Ser/Thr_kinase_AS"/>
</dbReference>
<dbReference type="Proteomes" id="UP000606172">
    <property type="component" value="Unassembled WGS sequence"/>
</dbReference>
<evidence type="ECO:0000256" key="4">
    <source>
        <dbReference type="ARBA" id="ARBA00022840"/>
    </source>
</evidence>
<dbReference type="Gene3D" id="2.130.10.10">
    <property type="entry name" value="YVTN repeat-like/Quinoprotein amine dehydrogenase"/>
    <property type="match status" value="2"/>
</dbReference>
<evidence type="ECO:0000313" key="7">
    <source>
        <dbReference type="EMBL" id="GII97058.1"/>
    </source>
</evidence>
<keyword evidence="2" id="KW-0547">Nucleotide-binding</keyword>
<dbReference type="PANTHER" id="PTHR43289:SF34">
    <property type="entry name" value="SERINE_THREONINE-PROTEIN KINASE YBDM-RELATED"/>
    <property type="match status" value="1"/>
</dbReference>